<organism evidence="2 3">
    <name type="scientific">Aeromonas simiae</name>
    <dbReference type="NCBI Taxonomy" id="218936"/>
    <lineage>
        <taxon>Bacteria</taxon>
        <taxon>Pseudomonadati</taxon>
        <taxon>Pseudomonadota</taxon>
        <taxon>Gammaproteobacteria</taxon>
        <taxon>Aeromonadales</taxon>
        <taxon>Aeromonadaceae</taxon>
        <taxon>Aeromonas</taxon>
    </lineage>
</organism>
<dbReference type="Proteomes" id="UP000594034">
    <property type="component" value="Chromosome"/>
</dbReference>
<dbReference type="Pfam" id="PF07876">
    <property type="entry name" value="Dabb"/>
    <property type="match status" value="1"/>
</dbReference>
<name>A0A5J6X1B9_9GAMM</name>
<gene>
    <name evidence="2" type="ORF">FE240_14810</name>
</gene>
<evidence type="ECO:0000259" key="1">
    <source>
        <dbReference type="PROSITE" id="PS51502"/>
    </source>
</evidence>
<sequence>MIRQILLIEFAPATQSAEVAALRSAFLALPRQVPGVLSVECGIGDRPQEQGFSHSVLLTFADEAARLRCLNHPDRLALEAQLSRCTSRLAVFDYTLYPDDRVGTEQGG</sequence>
<dbReference type="SMART" id="SM00886">
    <property type="entry name" value="Dabb"/>
    <property type="match status" value="1"/>
</dbReference>
<dbReference type="AlphaFoldDB" id="A0A5J6X1B9"/>
<reference evidence="2 3" key="1">
    <citation type="submission" date="2019-05" db="EMBL/GenBank/DDBJ databases">
        <title>OXA-830, a novel chromosomally encoded expanded-spectrum class D beta-lactamase in Aeromonas simiae.</title>
        <authorList>
            <person name="Zhou W."/>
            <person name="Chen Q."/>
        </authorList>
    </citation>
    <scope>NUCLEOTIDE SEQUENCE [LARGE SCALE GENOMIC DNA]</scope>
    <source>
        <strain evidence="2 3">A6</strain>
    </source>
</reference>
<dbReference type="InterPro" id="IPR013097">
    <property type="entry name" value="Dabb"/>
</dbReference>
<feature type="domain" description="Stress-response A/B barrel" evidence="1">
    <location>
        <begin position="2"/>
        <end position="94"/>
    </location>
</feature>
<evidence type="ECO:0000313" key="2">
    <source>
        <dbReference type="EMBL" id="QFI55843.1"/>
    </source>
</evidence>
<keyword evidence="3" id="KW-1185">Reference proteome</keyword>
<evidence type="ECO:0000313" key="3">
    <source>
        <dbReference type="Proteomes" id="UP000594034"/>
    </source>
</evidence>
<dbReference type="KEGG" id="asim:FE240_14810"/>
<dbReference type="EMBL" id="CP040449">
    <property type="protein sequence ID" value="QFI55843.1"/>
    <property type="molecule type" value="Genomic_DNA"/>
</dbReference>
<accession>A0A5J6X1B9</accession>
<dbReference type="SUPFAM" id="SSF54909">
    <property type="entry name" value="Dimeric alpha+beta barrel"/>
    <property type="match status" value="1"/>
</dbReference>
<protein>
    <submittedName>
        <fullName evidence="2">Dabb family protein</fullName>
    </submittedName>
</protein>
<dbReference type="RefSeq" id="WP_193001979.1">
    <property type="nucleotide sequence ID" value="NZ_CP040449.1"/>
</dbReference>
<dbReference type="PROSITE" id="PS51502">
    <property type="entry name" value="S_R_A_B_BARREL"/>
    <property type="match status" value="1"/>
</dbReference>
<dbReference type="InterPro" id="IPR011008">
    <property type="entry name" value="Dimeric_a/b-barrel"/>
</dbReference>
<proteinExistence type="predicted"/>
<dbReference type="Gene3D" id="3.30.70.100">
    <property type="match status" value="1"/>
</dbReference>